<evidence type="ECO:0000313" key="2">
    <source>
        <dbReference type="Proteomes" id="UP000298493"/>
    </source>
</evidence>
<proteinExistence type="predicted"/>
<name>A0A4Z1NWP2_9PEZI</name>
<sequence length="228" mass="26248">MLIRNDIARRLPDFRLCITCSQLHRINFDEEPVLSEAQSNYCRRSLATVPENVNLCNQKIAYHVIGDQTTYWPKIVQGRFILKLCRVFTTWTDKVCLDSLTGPFGRLCQHLTFIDGENGRLGREIKAALEEYECKSCAAESTIQRRFSCNSCPTDIELEIGAEHARFLVWYDLGTGNYPVDKLWLSRTHVFPFGQIPPTFDHKHGSIRESEAVELFKRGEPKEINFGM</sequence>
<evidence type="ECO:0000313" key="1">
    <source>
        <dbReference type="EMBL" id="TID19037.1"/>
    </source>
</evidence>
<dbReference type="EMBL" id="SNSC02000013">
    <property type="protein sequence ID" value="TID19037.1"/>
    <property type="molecule type" value="Genomic_DNA"/>
</dbReference>
<gene>
    <name evidence="1" type="ORF">E6O75_ATG06158</name>
</gene>
<dbReference type="Proteomes" id="UP000298493">
    <property type="component" value="Unassembled WGS sequence"/>
</dbReference>
<reference evidence="1 2" key="1">
    <citation type="submission" date="2019-04" db="EMBL/GenBank/DDBJ databases">
        <title>High contiguity whole genome sequence and gene annotation resource for two Venturia nashicola isolates.</title>
        <authorList>
            <person name="Prokchorchik M."/>
            <person name="Won K."/>
            <person name="Lee Y."/>
            <person name="Choi E.D."/>
            <person name="Segonzac C."/>
            <person name="Sohn K.H."/>
        </authorList>
    </citation>
    <scope>NUCLEOTIDE SEQUENCE [LARGE SCALE GENOMIC DNA]</scope>
    <source>
        <strain evidence="1 2">PRI2</strain>
    </source>
</reference>
<protein>
    <submittedName>
        <fullName evidence="1">Uncharacterized protein</fullName>
    </submittedName>
</protein>
<keyword evidence="2" id="KW-1185">Reference proteome</keyword>
<comment type="caution">
    <text evidence="1">The sequence shown here is derived from an EMBL/GenBank/DDBJ whole genome shotgun (WGS) entry which is preliminary data.</text>
</comment>
<dbReference type="AlphaFoldDB" id="A0A4Z1NWP2"/>
<organism evidence="1 2">
    <name type="scientific">Venturia nashicola</name>
    <dbReference type="NCBI Taxonomy" id="86259"/>
    <lineage>
        <taxon>Eukaryota</taxon>
        <taxon>Fungi</taxon>
        <taxon>Dikarya</taxon>
        <taxon>Ascomycota</taxon>
        <taxon>Pezizomycotina</taxon>
        <taxon>Dothideomycetes</taxon>
        <taxon>Pleosporomycetidae</taxon>
        <taxon>Venturiales</taxon>
        <taxon>Venturiaceae</taxon>
        <taxon>Venturia</taxon>
    </lineage>
</organism>
<accession>A0A4Z1NWP2</accession>